<dbReference type="Proteomes" id="UP000195787">
    <property type="component" value="Unassembled WGS sequence"/>
</dbReference>
<dbReference type="InterPro" id="IPR013785">
    <property type="entry name" value="Aldolase_TIM"/>
</dbReference>
<dbReference type="PANTHER" id="PTHR42747:SF3">
    <property type="entry name" value="NITRONATE MONOOXYGENASE-RELATED"/>
    <property type="match status" value="1"/>
</dbReference>
<evidence type="ECO:0000256" key="5">
    <source>
        <dbReference type="ARBA" id="ARBA00022643"/>
    </source>
</evidence>
<evidence type="ECO:0000256" key="2">
    <source>
        <dbReference type="ARBA" id="ARBA00009881"/>
    </source>
</evidence>
<comment type="catalytic activity">
    <reaction evidence="9">
        <text>3 propionate 3-nitronate + 3 O2 + H2O = 3 3-oxopropanoate + 2 nitrate + nitrite + H2O2 + 3 H(+)</text>
        <dbReference type="Rhea" id="RHEA:57332"/>
        <dbReference type="ChEBI" id="CHEBI:15377"/>
        <dbReference type="ChEBI" id="CHEBI:15378"/>
        <dbReference type="ChEBI" id="CHEBI:15379"/>
        <dbReference type="ChEBI" id="CHEBI:16240"/>
        <dbReference type="ChEBI" id="CHEBI:16301"/>
        <dbReference type="ChEBI" id="CHEBI:17632"/>
        <dbReference type="ChEBI" id="CHEBI:33190"/>
        <dbReference type="ChEBI" id="CHEBI:136067"/>
    </reaction>
</comment>
<evidence type="ECO:0000313" key="10">
    <source>
        <dbReference type="EMBL" id="SJM56417.1"/>
    </source>
</evidence>
<keyword evidence="3" id="KW-0216">Detoxification</keyword>
<dbReference type="SUPFAM" id="SSF51412">
    <property type="entry name" value="Inosine monophosphate dehydrogenase (IMPDH)"/>
    <property type="match status" value="1"/>
</dbReference>
<dbReference type="EMBL" id="FUHU01000026">
    <property type="protein sequence ID" value="SJM56417.1"/>
    <property type="molecule type" value="Genomic_DNA"/>
</dbReference>
<dbReference type="PANTHER" id="PTHR42747">
    <property type="entry name" value="NITRONATE MONOOXYGENASE-RELATED"/>
    <property type="match status" value="1"/>
</dbReference>
<proteinExistence type="inferred from homology"/>
<dbReference type="OrthoDB" id="9778912at2"/>
<dbReference type="RefSeq" id="WP_086991445.1">
    <property type="nucleotide sequence ID" value="NZ_FUHU01000026.1"/>
</dbReference>
<dbReference type="GeneID" id="303172557"/>
<protein>
    <recommendedName>
        <fullName evidence="8">Propionate 3-nitronate monooxygenase</fullName>
    </recommendedName>
</protein>
<dbReference type="GO" id="GO:0018580">
    <property type="term" value="F:nitronate monooxygenase activity"/>
    <property type="evidence" value="ECO:0007669"/>
    <property type="project" value="InterPro"/>
</dbReference>
<evidence type="ECO:0000256" key="4">
    <source>
        <dbReference type="ARBA" id="ARBA00022630"/>
    </source>
</evidence>
<dbReference type="AlphaFoldDB" id="A0A1R4FKR4"/>
<dbReference type="Gene3D" id="3.20.20.70">
    <property type="entry name" value="Aldolase class I"/>
    <property type="match status" value="1"/>
</dbReference>
<gene>
    <name evidence="10" type="ORF">CZ674_04960</name>
</gene>
<evidence type="ECO:0000256" key="3">
    <source>
        <dbReference type="ARBA" id="ARBA00022575"/>
    </source>
</evidence>
<comment type="similarity">
    <text evidence="2">Belongs to the nitronate monooxygenase family. NMO class I subfamily.</text>
</comment>
<organism evidence="10 11">
    <name type="scientific">Agrococcus casei LMG 22410</name>
    <dbReference type="NCBI Taxonomy" id="1255656"/>
    <lineage>
        <taxon>Bacteria</taxon>
        <taxon>Bacillati</taxon>
        <taxon>Actinomycetota</taxon>
        <taxon>Actinomycetes</taxon>
        <taxon>Micrococcales</taxon>
        <taxon>Microbacteriaceae</taxon>
        <taxon>Agrococcus</taxon>
    </lineage>
</organism>
<sequence>MSIHELLQRRVWVAPMAGGTTTVALVSAACESGGFGLLAAGYKPADEVRAQIDELRELGAHPIGVNVFARQQAAPDAAALDRYAERLAPVADRLGVELGAPRHDDDEFDAKIDLLVAERPDLVTFTFGMPSAAEAERLQQAGVLVGLTVTSAEEATAAMALSPDLLIAQASAAGGHRGSHRLDPKPGDESLAQLLRDTVSLGVPIVAAGGIMTATDVQDALDAGASAVSCGTAFLLADEAGTSKAHRAALTSSDFSSTVVTRAFTGRWARALENEWARAETDAPAGYPEVHFLTKGIRGAAAAAHDLQWAHLWAGQGWKSARQGSAAEIMTGLRGVAR</sequence>
<evidence type="ECO:0000256" key="8">
    <source>
        <dbReference type="ARBA" id="ARBA00031155"/>
    </source>
</evidence>
<dbReference type="Pfam" id="PF03060">
    <property type="entry name" value="NMO"/>
    <property type="match status" value="1"/>
</dbReference>
<keyword evidence="5" id="KW-0288">FMN</keyword>
<comment type="cofactor">
    <cofactor evidence="1">
        <name>FMN</name>
        <dbReference type="ChEBI" id="CHEBI:58210"/>
    </cofactor>
</comment>
<evidence type="ECO:0000256" key="1">
    <source>
        <dbReference type="ARBA" id="ARBA00001917"/>
    </source>
</evidence>
<dbReference type="GO" id="GO:0009636">
    <property type="term" value="P:response to toxic substance"/>
    <property type="evidence" value="ECO:0007669"/>
    <property type="project" value="UniProtKB-KW"/>
</dbReference>
<keyword evidence="6 10" id="KW-0560">Oxidoreductase</keyword>
<evidence type="ECO:0000256" key="7">
    <source>
        <dbReference type="ARBA" id="ARBA00023033"/>
    </source>
</evidence>
<dbReference type="InterPro" id="IPR004136">
    <property type="entry name" value="NMO"/>
</dbReference>
<evidence type="ECO:0000256" key="9">
    <source>
        <dbReference type="ARBA" id="ARBA00049401"/>
    </source>
</evidence>
<accession>A0A1R4FKR4</accession>
<reference evidence="10 11" key="1">
    <citation type="submission" date="2017-02" db="EMBL/GenBank/DDBJ databases">
        <authorList>
            <person name="Peterson S.W."/>
        </authorList>
    </citation>
    <scope>NUCLEOTIDE SEQUENCE [LARGE SCALE GENOMIC DNA]</scope>
    <source>
        <strain evidence="10 11">LMG 22410</strain>
    </source>
</reference>
<name>A0A1R4FKR4_9MICO</name>
<keyword evidence="4" id="KW-0285">Flavoprotein</keyword>
<evidence type="ECO:0000256" key="6">
    <source>
        <dbReference type="ARBA" id="ARBA00023002"/>
    </source>
</evidence>
<evidence type="ECO:0000313" key="11">
    <source>
        <dbReference type="Proteomes" id="UP000195787"/>
    </source>
</evidence>
<keyword evidence="11" id="KW-1185">Reference proteome</keyword>
<keyword evidence="7" id="KW-0503">Monooxygenase</keyword>
<dbReference type="CDD" id="cd04730">
    <property type="entry name" value="NPD_like"/>
    <property type="match status" value="1"/>
</dbReference>